<dbReference type="GO" id="GO:0016614">
    <property type="term" value="F:oxidoreductase activity, acting on CH-OH group of donors"/>
    <property type="evidence" value="ECO:0007669"/>
    <property type="project" value="InterPro"/>
</dbReference>
<organism evidence="7 8">
    <name type="scientific">Methanobacterium alkalithermotolerans</name>
    <dbReference type="NCBI Taxonomy" id="2731220"/>
    <lineage>
        <taxon>Archaea</taxon>
        <taxon>Methanobacteriati</taxon>
        <taxon>Methanobacteriota</taxon>
        <taxon>Methanomada group</taxon>
        <taxon>Methanobacteria</taxon>
        <taxon>Methanobacteriales</taxon>
        <taxon>Methanobacteriaceae</taxon>
        <taxon>Methanobacterium</taxon>
    </lineage>
</organism>
<keyword evidence="4" id="KW-0274">FAD</keyword>
<keyword evidence="5" id="KW-0560">Oxidoreductase</keyword>
<evidence type="ECO:0000256" key="3">
    <source>
        <dbReference type="ARBA" id="ARBA00022630"/>
    </source>
</evidence>
<protein>
    <submittedName>
        <fullName evidence="7">GMC family oxidoreductase</fullName>
    </submittedName>
</protein>
<evidence type="ECO:0000256" key="1">
    <source>
        <dbReference type="ARBA" id="ARBA00001974"/>
    </source>
</evidence>
<sequence length="434" mass="47063">MKAIVVGSGASGATIARELSKNGLEVLILEAGGNFKPFTRHVSWSEPFRKLGILGSASNINKIFPPMNSIKSSPDLALFRGITTGGCTVLTCGNLVRAEEGLHHIGLKLESEFQELENLIKVETFPENRWRPLSREMFKSAVKLGLDPESTPKAVNEKKCISCGLCELGCVKGARWDSRNFIDDACAGGATIKINSPVKKVIIEKGIVKGVETGSILGKNTYKSDLVVLAAGGIGSAQILENSGIETSPHLWADVVLTMGGIFKNAKMLKEPPMVWYSKQEDYILSPYVDILSHWFHKPWRKVSINDRVGMMVKLADSEEGKVDKQGKVDKNLSPKDRDTLKKASSMASLIMKESGVKGPYIQGMYNGGHLGGTFPLEAADVKNMRSEQLPSGLWVGDLSLVPRSQGMPTMLLAAAIGLRVARKILESMPDAAK</sequence>
<dbReference type="Pfam" id="PF00732">
    <property type="entry name" value="GMC_oxred_N"/>
    <property type="match status" value="1"/>
</dbReference>
<dbReference type="AlphaFoldDB" id="A0A8T8K4T4"/>
<evidence type="ECO:0000313" key="8">
    <source>
        <dbReference type="Proteomes" id="UP000681041"/>
    </source>
</evidence>
<reference evidence="7" key="1">
    <citation type="submission" date="2020-07" db="EMBL/GenBank/DDBJ databases">
        <title>Methanobacterium. sp. MethCan genome.</title>
        <authorList>
            <person name="Postec A."/>
            <person name="Quemeneur M."/>
        </authorList>
    </citation>
    <scope>NUCLEOTIDE SEQUENCE</scope>
    <source>
        <strain evidence="7">MethCAN</strain>
    </source>
</reference>
<dbReference type="PANTHER" id="PTHR42784:SF1">
    <property type="entry name" value="PYRANOSE 2-OXIDASE"/>
    <property type="match status" value="1"/>
</dbReference>
<keyword evidence="3" id="KW-0285">Flavoprotein</keyword>
<comment type="similarity">
    <text evidence="2">Belongs to the GMC oxidoreductase family.</text>
</comment>
<dbReference type="Gene3D" id="3.50.50.60">
    <property type="entry name" value="FAD/NAD(P)-binding domain"/>
    <property type="match status" value="1"/>
</dbReference>
<comment type="cofactor">
    <cofactor evidence="1">
        <name>FAD</name>
        <dbReference type="ChEBI" id="CHEBI:57692"/>
    </cofactor>
</comment>
<dbReference type="GO" id="GO:0050660">
    <property type="term" value="F:flavin adenine dinucleotide binding"/>
    <property type="evidence" value="ECO:0007669"/>
    <property type="project" value="InterPro"/>
</dbReference>
<name>A0A8T8K4T4_9EURY</name>
<dbReference type="PANTHER" id="PTHR42784">
    <property type="entry name" value="PYRANOSE 2-OXIDASE"/>
    <property type="match status" value="1"/>
</dbReference>
<dbReference type="PROSITE" id="PS51379">
    <property type="entry name" value="4FE4S_FER_2"/>
    <property type="match status" value="1"/>
</dbReference>
<evidence type="ECO:0000256" key="2">
    <source>
        <dbReference type="ARBA" id="ARBA00010790"/>
    </source>
</evidence>
<dbReference type="Pfam" id="PF13450">
    <property type="entry name" value="NAD_binding_8"/>
    <property type="match status" value="1"/>
</dbReference>
<accession>A0A8T8K4T4</accession>
<dbReference type="InterPro" id="IPR017896">
    <property type="entry name" value="4Fe4S_Fe-S-bd"/>
</dbReference>
<gene>
    <name evidence="7" type="ORF">HYG87_07285</name>
</gene>
<dbReference type="InterPro" id="IPR000172">
    <property type="entry name" value="GMC_OxRdtase_N"/>
</dbReference>
<dbReference type="EMBL" id="CP058560">
    <property type="protein sequence ID" value="QUH23576.1"/>
    <property type="molecule type" value="Genomic_DNA"/>
</dbReference>
<keyword evidence="8" id="KW-1185">Reference proteome</keyword>
<dbReference type="InterPro" id="IPR051473">
    <property type="entry name" value="P2Ox-like"/>
</dbReference>
<evidence type="ECO:0000313" key="7">
    <source>
        <dbReference type="EMBL" id="QUH23576.1"/>
    </source>
</evidence>
<evidence type="ECO:0000256" key="5">
    <source>
        <dbReference type="ARBA" id="ARBA00023002"/>
    </source>
</evidence>
<proteinExistence type="inferred from homology"/>
<dbReference type="InterPro" id="IPR036188">
    <property type="entry name" value="FAD/NAD-bd_sf"/>
</dbReference>
<dbReference type="Proteomes" id="UP000681041">
    <property type="component" value="Chromosome"/>
</dbReference>
<dbReference type="RefSeq" id="WP_211532532.1">
    <property type="nucleotide sequence ID" value="NZ_CP058560.1"/>
</dbReference>
<dbReference type="SUPFAM" id="SSF51905">
    <property type="entry name" value="FAD/NAD(P)-binding domain"/>
    <property type="match status" value="1"/>
</dbReference>
<evidence type="ECO:0000256" key="4">
    <source>
        <dbReference type="ARBA" id="ARBA00022827"/>
    </source>
</evidence>
<dbReference type="GeneID" id="64820556"/>
<evidence type="ECO:0000259" key="6">
    <source>
        <dbReference type="PROSITE" id="PS51379"/>
    </source>
</evidence>
<dbReference type="OrthoDB" id="69920at2157"/>
<feature type="domain" description="4Fe-4S ferredoxin-type" evidence="6">
    <location>
        <begin position="151"/>
        <end position="180"/>
    </location>
</feature>
<dbReference type="KEGG" id="meme:HYG87_07285"/>